<evidence type="ECO:0000313" key="3">
    <source>
        <dbReference type="Proteomes" id="UP001163714"/>
    </source>
</evidence>
<accession>A0ABT3I516</accession>
<comment type="caution">
    <text evidence="2">The sequence shown here is derived from an EMBL/GenBank/DDBJ whole genome shotgun (WGS) entry which is preliminary data.</text>
</comment>
<gene>
    <name evidence="2" type="ORF">OHT75_01540</name>
</gene>
<feature type="transmembrane region" description="Helical" evidence="1">
    <location>
        <begin position="34"/>
        <end position="50"/>
    </location>
</feature>
<protein>
    <submittedName>
        <fullName evidence="2">Uncharacterized protein</fullName>
    </submittedName>
</protein>
<reference evidence="2" key="1">
    <citation type="submission" date="2022-10" db="EMBL/GenBank/DDBJ databases">
        <title>Shewanella flava sp. nov, isolated from the estuary of the Fenhe River into the Yellow River.</title>
        <authorList>
            <person name="Li Y."/>
        </authorList>
    </citation>
    <scope>NUCLEOTIDE SEQUENCE</scope>
    <source>
        <strain evidence="2">FYR11-62</strain>
    </source>
</reference>
<sequence>MIFQLEWLLLPLVLLVSGLFLGFSAYYAGLAVKRWAFIGAVLGPIAYPLFTTHKHLAHRKVEGVDSHRLSM</sequence>
<dbReference type="Proteomes" id="UP001163714">
    <property type="component" value="Unassembled WGS sequence"/>
</dbReference>
<keyword evidence="3" id="KW-1185">Reference proteome</keyword>
<proteinExistence type="predicted"/>
<evidence type="ECO:0000313" key="2">
    <source>
        <dbReference type="EMBL" id="MCW3171156.1"/>
    </source>
</evidence>
<keyword evidence="1" id="KW-0812">Transmembrane</keyword>
<name>A0ABT3I516_9GAMM</name>
<evidence type="ECO:0000256" key="1">
    <source>
        <dbReference type="SAM" id="Phobius"/>
    </source>
</evidence>
<dbReference type="EMBL" id="JAPDMX010000002">
    <property type="protein sequence ID" value="MCW3171156.1"/>
    <property type="molecule type" value="Genomic_DNA"/>
</dbReference>
<feature type="transmembrane region" description="Helical" evidence="1">
    <location>
        <begin position="7"/>
        <end position="28"/>
    </location>
</feature>
<organism evidence="2 3">
    <name type="scientific">Shewanella subflava</name>
    <dbReference type="NCBI Taxonomy" id="2986476"/>
    <lineage>
        <taxon>Bacteria</taxon>
        <taxon>Pseudomonadati</taxon>
        <taxon>Pseudomonadota</taxon>
        <taxon>Gammaproteobacteria</taxon>
        <taxon>Alteromonadales</taxon>
        <taxon>Shewanellaceae</taxon>
        <taxon>Shewanella</taxon>
    </lineage>
</organism>
<keyword evidence="1" id="KW-1133">Transmembrane helix</keyword>
<keyword evidence="1" id="KW-0472">Membrane</keyword>